<dbReference type="PROSITE" id="PS00107">
    <property type="entry name" value="PROTEIN_KINASE_ATP"/>
    <property type="match status" value="1"/>
</dbReference>
<dbReference type="Pfam" id="PF00069">
    <property type="entry name" value="Pkinase"/>
    <property type="match status" value="1"/>
</dbReference>
<keyword evidence="9" id="KW-1185">Reference proteome</keyword>
<dbReference type="EMBL" id="JBHSKN010000011">
    <property type="protein sequence ID" value="MFC5240524.1"/>
    <property type="molecule type" value="Genomic_DNA"/>
</dbReference>
<evidence type="ECO:0000259" key="7">
    <source>
        <dbReference type="PROSITE" id="PS50011"/>
    </source>
</evidence>
<dbReference type="InterPro" id="IPR011009">
    <property type="entry name" value="Kinase-like_dom_sf"/>
</dbReference>
<proteinExistence type="predicted"/>
<keyword evidence="1 8" id="KW-0808">Transferase</keyword>
<organism evidence="8 9">
    <name type="scientific">Streptomyces atrovirens</name>
    <dbReference type="NCBI Taxonomy" id="285556"/>
    <lineage>
        <taxon>Bacteria</taxon>
        <taxon>Bacillati</taxon>
        <taxon>Actinomycetota</taxon>
        <taxon>Actinomycetes</taxon>
        <taxon>Kitasatosporales</taxon>
        <taxon>Streptomycetaceae</taxon>
        <taxon>Streptomyces</taxon>
    </lineage>
</organism>
<name>A0ABW0DRX1_9ACTN</name>
<evidence type="ECO:0000256" key="3">
    <source>
        <dbReference type="ARBA" id="ARBA00022777"/>
    </source>
</evidence>
<dbReference type="GO" id="GO:0004674">
    <property type="term" value="F:protein serine/threonine kinase activity"/>
    <property type="evidence" value="ECO:0007669"/>
    <property type="project" value="UniProtKB-EC"/>
</dbReference>
<dbReference type="CDD" id="cd14014">
    <property type="entry name" value="STKc_PknB_like"/>
    <property type="match status" value="1"/>
</dbReference>
<keyword evidence="3 8" id="KW-0418">Kinase</keyword>
<feature type="region of interest" description="Disordered" evidence="6">
    <location>
        <begin position="470"/>
        <end position="520"/>
    </location>
</feature>
<keyword evidence="4 5" id="KW-0067">ATP-binding</keyword>
<sequence>MDELRPDDPSRIGPYRLLARLGAGGMGEVYLARSTGGRTVAVKLVRSELASEPEFRRRFAQEIASARRVGGEWTAPVLDADTDAAAPWVATGYVPGPSLHEVIAGRPEPLPERSVRILANRLARALTAVHEAGLVHRDLKPANILVTIDGPRVIDFGIARALDAVTADGKLTRTGAVIGSPGYMSPEQVRGEPLTEASDVFSLGSVLAFAATRRQPFSSSDSGMHAVMYRIAQEAPDLSGLPEGLSELVRDCLAKDPAARPTPADLVERTAADAASADTEPWLPAGLIAELGRRAARLLDSEAPGTRAVPAPPAAPPTVPPMPVTGPPAATPQPPGAPPVPSAAPSSPPPSAPPATPPATPPPPAGAPATPQPTPDPVPPPAADPTPPTADPAAVDPSPPAGAPTPAPTPARTPAPTPVAPPLGVFGDPIPTPAPAPAPAARRRTRLVVGSVALVVALVAGGITYAAMNLGGDKDDGKNTSAGETGGSEQPADDSTEEPAGDPTQDEEDTSSSGPAPSASIEGAIADEYLGTWQGQGKDSDGNVRSLRRITITQGVEGEDVATTFNSFEDVLCTGAGKLVSFGSLMVLESRAVTSIPESGCTNGGEQTLRLGDDGSITWTSGDGGETAILTRTEPSDTPIPDSFLGTWKREGTDSGESMSLVLEQGAYGEVVAEWTGDGAAYHCEWESVVVDATSTGVRLGPAVVTVAEPQDQCENGNTRTLRLKSADQLTVTLLGDDQPPSTYRRGD</sequence>
<feature type="binding site" evidence="5">
    <location>
        <position position="43"/>
    </location>
    <ligand>
        <name>ATP</name>
        <dbReference type="ChEBI" id="CHEBI:30616"/>
    </ligand>
</feature>
<dbReference type="PANTHER" id="PTHR43289:SF34">
    <property type="entry name" value="SERINE_THREONINE-PROTEIN KINASE YBDM-RELATED"/>
    <property type="match status" value="1"/>
</dbReference>
<evidence type="ECO:0000313" key="8">
    <source>
        <dbReference type="EMBL" id="MFC5240524.1"/>
    </source>
</evidence>
<keyword evidence="2 5" id="KW-0547">Nucleotide-binding</keyword>
<dbReference type="SUPFAM" id="SSF56112">
    <property type="entry name" value="Protein kinase-like (PK-like)"/>
    <property type="match status" value="1"/>
</dbReference>
<dbReference type="PRINTS" id="PR01217">
    <property type="entry name" value="PRICHEXTENSN"/>
</dbReference>
<evidence type="ECO:0000256" key="1">
    <source>
        <dbReference type="ARBA" id="ARBA00022679"/>
    </source>
</evidence>
<dbReference type="InterPro" id="IPR000719">
    <property type="entry name" value="Prot_kinase_dom"/>
</dbReference>
<feature type="domain" description="Protein kinase" evidence="7">
    <location>
        <begin position="15"/>
        <end position="283"/>
    </location>
</feature>
<accession>A0ABW0DRX1</accession>
<dbReference type="PROSITE" id="PS50011">
    <property type="entry name" value="PROTEIN_KINASE_DOM"/>
    <property type="match status" value="1"/>
</dbReference>
<dbReference type="RefSeq" id="WP_382052697.1">
    <property type="nucleotide sequence ID" value="NZ_JBHSKN010000011.1"/>
</dbReference>
<dbReference type="EC" id="2.7.11.1" evidence="8"/>
<reference evidence="9" key="1">
    <citation type="journal article" date="2019" name="Int. J. Syst. Evol. Microbiol.">
        <title>The Global Catalogue of Microorganisms (GCM) 10K type strain sequencing project: providing services to taxonomists for standard genome sequencing and annotation.</title>
        <authorList>
            <consortium name="The Broad Institute Genomics Platform"/>
            <consortium name="The Broad Institute Genome Sequencing Center for Infectious Disease"/>
            <person name="Wu L."/>
            <person name="Ma J."/>
        </authorList>
    </citation>
    <scope>NUCLEOTIDE SEQUENCE [LARGE SCALE GENOMIC DNA]</scope>
    <source>
        <strain evidence="9">CGMCC 4.7131</strain>
    </source>
</reference>
<dbReference type="InterPro" id="IPR017441">
    <property type="entry name" value="Protein_kinase_ATP_BS"/>
</dbReference>
<feature type="compositionally biased region" description="Pro residues" evidence="6">
    <location>
        <begin position="397"/>
        <end position="421"/>
    </location>
</feature>
<evidence type="ECO:0000256" key="6">
    <source>
        <dbReference type="SAM" id="MobiDB-lite"/>
    </source>
</evidence>
<dbReference type="PROSITE" id="PS00108">
    <property type="entry name" value="PROTEIN_KINASE_ST"/>
    <property type="match status" value="1"/>
</dbReference>
<dbReference type="Gene3D" id="1.10.510.10">
    <property type="entry name" value="Transferase(Phosphotransferase) domain 1"/>
    <property type="match status" value="1"/>
</dbReference>
<evidence type="ECO:0000256" key="2">
    <source>
        <dbReference type="ARBA" id="ARBA00022741"/>
    </source>
</evidence>
<feature type="compositionally biased region" description="Acidic residues" evidence="6">
    <location>
        <begin position="491"/>
        <end position="510"/>
    </location>
</feature>
<evidence type="ECO:0000256" key="4">
    <source>
        <dbReference type="ARBA" id="ARBA00022840"/>
    </source>
</evidence>
<evidence type="ECO:0000256" key="5">
    <source>
        <dbReference type="PROSITE-ProRule" id="PRU10141"/>
    </source>
</evidence>
<feature type="compositionally biased region" description="Pro residues" evidence="6">
    <location>
        <begin position="310"/>
        <end position="390"/>
    </location>
</feature>
<gene>
    <name evidence="8" type="ORF">ACFPWV_11480</name>
</gene>
<dbReference type="InterPro" id="IPR008271">
    <property type="entry name" value="Ser/Thr_kinase_AS"/>
</dbReference>
<protein>
    <submittedName>
        <fullName evidence="8">Serine/threonine-protein kinase</fullName>
        <ecNumber evidence="8">2.7.11.1</ecNumber>
    </submittedName>
</protein>
<feature type="region of interest" description="Disordered" evidence="6">
    <location>
        <begin position="304"/>
        <end position="438"/>
    </location>
</feature>
<feature type="region of interest" description="Disordered" evidence="6">
    <location>
        <begin position="258"/>
        <end position="278"/>
    </location>
</feature>
<dbReference type="Gene3D" id="3.30.200.20">
    <property type="entry name" value="Phosphorylase Kinase, domain 1"/>
    <property type="match status" value="1"/>
</dbReference>
<dbReference type="PANTHER" id="PTHR43289">
    <property type="entry name" value="MITOGEN-ACTIVATED PROTEIN KINASE KINASE KINASE 20-RELATED"/>
    <property type="match status" value="1"/>
</dbReference>
<comment type="caution">
    <text evidence="8">The sequence shown here is derived from an EMBL/GenBank/DDBJ whole genome shotgun (WGS) entry which is preliminary data.</text>
</comment>
<dbReference type="SMART" id="SM00220">
    <property type="entry name" value="S_TKc"/>
    <property type="match status" value="1"/>
</dbReference>
<evidence type="ECO:0000313" key="9">
    <source>
        <dbReference type="Proteomes" id="UP001596035"/>
    </source>
</evidence>
<dbReference type="Proteomes" id="UP001596035">
    <property type="component" value="Unassembled WGS sequence"/>
</dbReference>